<organism evidence="2 3">
    <name type="scientific">Gossypium barbadense</name>
    <name type="common">Sea Island cotton</name>
    <name type="synonym">Hibiscus barbadensis</name>
    <dbReference type="NCBI Taxonomy" id="3634"/>
    <lineage>
        <taxon>Eukaryota</taxon>
        <taxon>Viridiplantae</taxon>
        <taxon>Streptophyta</taxon>
        <taxon>Embryophyta</taxon>
        <taxon>Tracheophyta</taxon>
        <taxon>Spermatophyta</taxon>
        <taxon>Magnoliopsida</taxon>
        <taxon>eudicotyledons</taxon>
        <taxon>Gunneridae</taxon>
        <taxon>Pentapetalae</taxon>
        <taxon>rosids</taxon>
        <taxon>malvids</taxon>
        <taxon>Malvales</taxon>
        <taxon>Malvaceae</taxon>
        <taxon>Malvoideae</taxon>
        <taxon>Gossypium</taxon>
    </lineage>
</organism>
<feature type="domain" description="S1 motif" evidence="1">
    <location>
        <begin position="373"/>
        <end position="442"/>
    </location>
</feature>
<accession>A0A2P5XII2</accession>
<dbReference type="SUPFAM" id="SSF50249">
    <property type="entry name" value="Nucleic acid-binding proteins"/>
    <property type="match status" value="3"/>
</dbReference>
<dbReference type="EMBL" id="KZ664796">
    <property type="protein sequence ID" value="PPS03156.1"/>
    <property type="molecule type" value="Genomic_DNA"/>
</dbReference>
<dbReference type="Proteomes" id="UP000239757">
    <property type="component" value="Unassembled WGS sequence"/>
</dbReference>
<dbReference type="InterPro" id="IPR049472">
    <property type="entry name" value="MRNIP_N"/>
</dbReference>
<dbReference type="SMART" id="SM00316">
    <property type="entry name" value="S1"/>
    <property type="match status" value="2"/>
</dbReference>
<dbReference type="GO" id="GO:0043489">
    <property type="term" value="P:RNA stabilization"/>
    <property type="evidence" value="ECO:0007669"/>
    <property type="project" value="TreeGrafter"/>
</dbReference>
<evidence type="ECO:0000313" key="3">
    <source>
        <dbReference type="Proteomes" id="UP000239757"/>
    </source>
</evidence>
<dbReference type="PROSITE" id="PS50126">
    <property type="entry name" value="S1"/>
    <property type="match status" value="2"/>
</dbReference>
<protein>
    <recommendedName>
        <fullName evidence="1">S1 motif domain-containing protein</fullName>
    </recommendedName>
</protein>
<gene>
    <name evidence="2" type="ORF">GOBAR_AA17517</name>
</gene>
<dbReference type="OrthoDB" id="1918363at2759"/>
<name>A0A2P5XII2_GOSBA</name>
<dbReference type="Pfam" id="PF00575">
    <property type="entry name" value="S1"/>
    <property type="match status" value="1"/>
</dbReference>
<dbReference type="PANTHER" id="PTHR15838">
    <property type="entry name" value="NUCLEOLAR PROTEIN OF 40 KDA"/>
    <property type="match status" value="1"/>
</dbReference>
<dbReference type="AlphaFoldDB" id="A0A2P5XII2"/>
<dbReference type="Pfam" id="PF15749">
    <property type="entry name" value="MRNIP"/>
    <property type="match status" value="1"/>
</dbReference>
<sequence>MQTLLQPCKSLSFLNFSSQYFAFNGAPKWQYSVKRTCNSITAAGTPKALSFPRKYTFLRSTQIVLCSQNDTFDEFSSTQLPERFENDSGIEENEELELLNKPSPAPVNNGFVSDVDKESEKPDKEEVLEPFLKFFRPSEPLQVEGGGELEDSEEKIDEVKKVGVEYYEPKPGDLVVGVVVSGNENKLDVNVGADLLGTMLTKDVLPLYDKEMDYLMCDLENKAEEFMFYGKMGIVKDDDAMSGGLGPGRPVVETGTVLFAEVLGRTLSGRPLLSTRQLFRRIAWHRVRQIKHLNEPIEVKFTEWNTGGLLTRIEGLRAFLPKAELMKRVNNFSELKGYVGRRMHVKVSRINEANNDLILSEREAWEMMHLRDGTLVEGTVVKILPYGAQVRIADSNRSGLLHISNMSKTRITSVAELLKEDEKVKVLVVKSLFPDKISLSTAELESEPGLFILNKERVFSEAEEMAKKYRQSLPAVYAPRNIEPLPADALSFENEESLRVCSNLRSGTARRGRSAAIAGGLQVKQRKKSSNKWTCVVCNQKQSVVKVFAQGPMAKDVRKLVQSFNMTRKFTDQNQLFDPTSEYDIDLEDDDGGDLENPKKRRTDWTEYLDSEDHHEHKLVLQEEEQGVDLEPEIVTELPAKEKFKRPKLRNSDTGEEGVGHQLYKPLLYKRNCRKATMLFSQGNNNNNNIDVKADRQQQADGDIGSKKRSDLTIRKVGKILESMRNSKPATSKGNSKWKDYITEEDEGDSLKQCCPRNSANYMDKWGNADDAVLKTDSIKYQIVEDDIHPDFM</sequence>
<feature type="domain" description="S1 motif" evidence="1">
    <location>
        <begin position="294"/>
        <end position="362"/>
    </location>
</feature>
<evidence type="ECO:0000313" key="2">
    <source>
        <dbReference type="EMBL" id="PPS03156.1"/>
    </source>
</evidence>
<proteinExistence type="predicted"/>
<dbReference type="CDD" id="cd04465">
    <property type="entry name" value="S1_RPS1_repeat_ec2_hs2"/>
    <property type="match status" value="1"/>
</dbReference>
<dbReference type="PANTHER" id="PTHR15838:SF3">
    <property type="entry name" value="PROTEIN PIGMENT DEFECTIVE 338, CHLOROPLASTIC"/>
    <property type="match status" value="1"/>
</dbReference>
<reference evidence="2 3" key="1">
    <citation type="submission" date="2015-01" db="EMBL/GenBank/DDBJ databases">
        <title>Genome of allotetraploid Gossypium barbadense reveals genomic plasticity and fiber elongation in cotton evolution.</title>
        <authorList>
            <person name="Chen X."/>
            <person name="Liu X."/>
            <person name="Zhao B."/>
            <person name="Zheng H."/>
            <person name="Hu Y."/>
            <person name="Lu G."/>
            <person name="Yang C."/>
            <person name="Chen J."/>
            <person name="Shan C."/>
            <person name="Zhang L."/>
            <person name="Zhou Y."/>
            <person name="Wang L."/>
            <person name="Guo W."/>
            <person name="Bai Y."/>
            <person name="Ruan J."/>
            <person name="Shangguan X."/>
            <person name="Mao Y."/>
            <person name="Jiang J."/>
            <person name="Zhu Y."/>
            <person name="Lei J."/>
            <person name="Kang H."/>
            <person name="Chen S."/>
            <person name="He X."/>
            <person name="Wang R."/>
            <person name="Wang Y."/>
            <person name="Chen J."/>
            <person name="Wang L."/>
            <person name="Yu S."/>
            <person name="Wang B."/>
            <person name="Wei J."/>
            <person name="Song S."/>
            <person name="Lu X."/>
            <person name="Gao Z."/>
            <person name="Gu W."/>
            <person name="Deng X."/>
            <person name="Ma D."/>
            <person name="Wang S."/>
            <person name="Liang W."/>
            <person name="Fang L."/>
            <person name="Cai C."/>
            <person name="Zhu X."/>
            <person name="Zhou B."/>
            <person name="Zhang Y."/>
            <person name="Chen Z."/>
            <person name="Xu S."/>
            <person name="Zhu R."/>
            <person name="Wang S."/>
            <person name="Zhang T."/>
            <person name="Zhao G."/>
        </authorList>
    </citation>
    <scope>NUCLEOTIDE SEQUENCE [LARGE SCALE GENOMIC DNA]</scope>
    <source>
        <strain evidence="3">cv. Xinhai21</strain>
        <tissue evidence="2">Leaf</tissue>
    </source>
</reference>
<dbReference type="Gene3D" id="2.40.50.140">
    <property type="entry name" value="Nucleic acid-binding proteins"/>
    <property type="match status" value="1"/>
</dbReference>
<dbReference type="InterPro" id="IPR012340">
    <property type="entry name" value="NA-bd_OB-fold"/>
</dbReference>
<dbReference type="GO" id="GO:0003723">
    <property type="term" value="F:RNA binding"/>
    <property type="evidence" value="ECO:0007669"/>
    <property type="project" value="TreeGrafter"/>
</dbReference>
<evidence type="ECO:0000259" key="1">
    <source>
        <dbReference type="PROSITE" id="PS50126"/>
    </source>
</evidence>
<dbReference type="InterPro" id="IPR003029">
    <property type="entry name" value="S1_domain"/>
</dbReference>